<evidence type="ECO:0000313" key="5">
    <source>
        <dbReference type="EMBL" id="CAL4805739.1"/>
    </source>
</evidence>
<dbReference type="EMBL" id="CAMXCT030006694">
    <property type="protein sequence ID" value="CAL4805739.1"/>
    <property type="molecule type" value="Genomic_DNA"/>
</dbReference>
<evidence type="ECO:0000313" key="6">
    <source>
        <dbReference type="Proteomes" id="UP001152797"/>
    </source>
</evidence>
<accession>A0A9P1M238</accession>
<reference evidence="4" key="1">
    <citation type="submission" date="2022-10" db="EMBL/GenBank/DDBJ databases">
        <authorList>
            <person name="Chen Y."/>
            <person name="Dougan E. K."/>
            <person name="Chan C."/>
            <person name="Rhodes N."/>
            <person name="Thang M."/>
        </authorList>
    </citation>
    <scope>NUCLEOTIDE SEQUENCE</scope>
</reference>
<evidence type="ECO:0000256" key="2">
    <source>
        <dbReference type="SAM" id="MobiDB-lite"/>
    </source>
</evidence>
<sequence length="962" mass="106322">MPAPGDAGYGIWLDNFYCGVRSMAPFGVWLPWQEGVTLAAAFGFTENVCFECADTWLQLDALGFDPPRRSGDGSGRADVQRIRLLYKRDLHGDDGLVIVSCDEEDVISPQHAPPNVCRRWRSGALGPIAGVEVDLALPRALDEQNVRLLLVYTGTCTVKLIKNVRLKICRQTFRYGLGSCFQNPDFIGLRLGFKRCKNLVCRRCRPQTANYPYLISAALASSTATCGSQWHGRYCALNRKKLPESKPVWLHGVDITLGTAKANPTNITMIPRIDKCSPVPKPRHQVQVVGVSFLDMATCEVCGDGFADDAEKHLCSPSRDSCSHVCHADCLQQYRLKQGCPMHDCPFCLQNEDSQEEADDAALQEMEIEAAMEAEAVAEGVKRKTREEAASPVRAGGGPAGKKLATNASPPAGQRSPVPPTQRSPSPESPPCTQGGSEAARLSIPSFGIDIYDDLGRTSKASTTVKDPMHDAMSEYLACRDEAQSLSLLHTKSTYQGLGSPEASYQTVLNAALKAPRDHHAVASDFAFRTREVLPVPFEVSLRTIARKEGTRLRLQPDEEHRRGCVVQIVCAGDPSMRKSYLKDFTCKKLLSHADVPAVIKAGGATCTDATIKGLRASIKNMPELASFRMRLPQQYAMTSGRETRHSGLHYGNKEKMCTWLNCEDDKTVTGDGATALTHYTFVHQVYGQVSLCEYVLQPTASMFCKRIHATWQTRPVTSDPDQQSQSSKEFLIDFFGWMGRVASNQDKDHYFDKFALPVLRKALQGPSALALDRIIDEFAVEMTIFDLGHALHIWRRQMCLWFAFYRSKQVQALVGPKAVPDVKPPGLADLDAKMKLQRVILSNPRCAGPTSTAHIRSVLKYHFQKEKEEKPAKYVLAAVKDLLKVGILQEVDKKEVEEQAPKLKDKKSAKSKEATLKSEPRGPPGGHAVLYYQTCAWEGLLTNSEAQDMIAKLQLSANDFK</sequence>
<keyword evidence="1" id="KW-0479">Metal-binding</keyword>
<evidence type="ECO:0000313" key="4">
    <source>
        <dbReference type="EMBL" id="CAI4018427.1"/>
    </source>
</evidence>
<keyword evidence="1" id="KW-0862">Zinc</keyword>
<dbReference type="EMBL" id="CAMXCT010006694">
    <property type="protein sequence ID" value="CAI4018427.1"/>
    <property type="molecule type" value="Genomic_DNA"/>
</dbReference>
<protein>
    <recommendedName>
        <fullName evidence="3">RING-type domain-containing protein</fullName>
    </recommendedName>
</protein>
<dbReference type="InterPro" id="IPR001841">
    <property type="entry name" value="Znf_RING"/>
</dbReference>
<feature type="region of interest" description="Disordered" evidence="2">
    <location>
        <begin position="375"/>
        <end position="440"/>
    </location>
</feature>
<feature type="compositionally biased region" description="Pro residues" evidence="2">
    <location>
        <begin position="417"/>
        <end position="430"/>
    </location>
</feature>
<feature type="compositionally biased region" description="Basic and acidic residues" evidence="2">
    <location>
        <begin position="898"/>
        <end position="921"/>
    </location>
</feature>
<evidence type="ECO:0000259" key="3">
    <source>
        <dbReference type="PROSITE" id="PS50089"/>
    </source>
</evidence>
<name>A0A9P1M238_9DINO</name>
<dbReference type="Proteomes" id="UP001152797">
    <property type="component" value="Unassembled WGS sequence"/>
</dbReference>
<dbReference type="AlphaFoldDB" id="A0A9P1M238"/>
<comment type="caution">
    <text evidence="4">The sequence shown here is derived from an EMBL/GenBank/DDBJ whole genome shotgun (WGS) entry which is preliminary data.</text>
</comment>
<feature type="region of interest" description="Disordered" evidence="2">
    <location>
        <begin position="898"/>
        <end position="924"/>
    </location>
</feature>
<feature type="domain" description="RING-type" evidence="3">
    <location>
        <begin position="299"/>
        <end position="348"/>
    </location>
</feature>
<reference evidence="5 6" key="2">
    <citation type="submission" date="2024-05" db="EMBL/GenBank/DDBJ databases">
        <authorList>
            <person name="Chen Y."/>
            <person name="Shah S."/>
            <person name="Dougan E. K."/>
            <person name="Thang M."/>
            <person name="Chan C."/>
        </authorList>
    </citation>
    <scope>NUCLEOTIDE SEQUENCE [LARGE SCALE GENOMIC DNA]</scope>
</reference>
<feature type="compositionally biased region" description="Basic and acidic residues" evidence="2">
    <location>
        <begin position="380"/>
        <end position="389"/>
    </location>
</feature>
<keyword evidence="1" id="KW-0863">Zinc-finger</keyword>
<keyword evidence="6" id="KW-1185">Reference proteome</keyword>
<dbReference type="Gene3D" id="3.30.40.10">
    <property type="entry name" value="Zinc/RING finger domain, C3HC4 (zinc finger)"/>
    <property type="match status" value="1"/>
</dbReference>
<organism evidence="4">
    <name type="scientific">Cladocopium goreaui</name>
    <dbReference type="NCBI Taxonomy" id="2562237"/>
    <lineage>
        <taxon>Eukaryota</taxon>
        <taxon>Sar</taxon>
        <taxon>Alveolata</taxon>
        <taxon>Dinophyceae</taxon>
        <taxon>Suessiales</taxon>
        <taxon>Symbiodiniaceae</taxon>
        <taxon>Cladocopium</taxon>
    </lineage>
</organism>
<proteinExistence type="predicted"/>
<gene>
    <name evidence="4" type="ORF">C1SCF055_LOCUS42995</name>
</gene>
<dbReference type="PROSITE" id="PS50089">
    <property type="entry name" value="ZF_RING_2"/>
    <property type="match status" value="1"/>
</dbReference>
<dbReference type="EMBL" id="CAMXCT020006694">
    <property type="protein sequence ID" value="CAL1171802.1"/>
    <property type="molecule type" value="Genomic_DNA"/>
</dbReference>
<evidence type="ECO:0000256" key="1">
    <source>
        <dbReference type="PROSITE-ProRule" id="PRU00175"/>
    </source>
</evidence>
<dbReference type="GO" id="GO:0008270">
    <property type="term" value="F:zinc ion binding"/>
    <property type="evidence" value="ECO:0007669"/>
    <property type="project" value="UniProtKB-KW"/>
</dbReference>
<dbReference type="InterPro" id="IPR013083">
    <property type="entry name" value="Znf_RING/FYVE/PHD"/>
</dbReference>